<evidence type="ECO:0000313" key="4">
    <source>
        <dbReference type="Proteomes" id="UP000501570"/>
    </source>
</evidence>
<feature type="signal peptide" evidence="1">
    <location>
        <begin position="1"/>
        <end position="20"/>
    </location>
</feature>
<organism evidence="3 4">
    <name type="scientific">Chryseobacterium gallinarum</name>
    <dbReference type="NCBI Taxonomy" id="1324352"/>
    <lineage>
        <taxon>Bacteria</taxon>
        <taxon>Pseudomonadati</taxon>
        <taxon>Bacteroidota</taxon>
        <taxon>Flavobacteriia</taxon>
        <taxon>Flavobacteriales</taxon>
        <taxon>Weeksellaceae</taxon>
        <taxon>Chryseobacterium group</taxon>
        <taxon>Chryseobacterium</taxon>
    </lineage>
</organism>
<sequence>MKYLLGLCAFILLFSCTVQKNNTKYSKIEYEATPCFGFCPVFKMTISPDRTAVFEAEHFNFNDHPSKDEFSNPREGTFKGTIKEADYNQLIGLLDALDVKNLHDKYGKREITDLPTSYLRIDFADGTSKNIEDYGKQGSEKLSEVYKFFENLRKSQQWTRVK</sequence>
<keyword evidence="4" id="KW-1185">Reference proteome</keyword>
<dbReference type="RefSeq" id="WP_168238296.1">
    <property type="nucleotide sequence ID" value="NZ_CP050995.1"/>
</dbReference>
<evidence type="ECO:0000313" key="3">
    <source>
        <dbReference type="EMBL" id="QIY90768.1"/>
    </source>
</evidence>
<reference evidence="3 4" key="1">
    <citation type="submission" date="2019-09" db="EMBL/GenBank/DDBJ databases">
        <title>FDA dAtabase for Regulatory Grade micrObial Sequences (FDA-ARGOS): Supporting development and validation of Infectious Disease Dx tests.</title>
        <authorList>
            <person name="Sciortino C."/>
            <person name="Tallon L."/>
            <person name="Sadzewicz L."/>
            <person name="Vavikolanu K."/>
            <person name="Mehta A."/>
            <person name="Aluvathingal J."/>
            <person name="Nadendla S."/>
            <person name="Nandy P."/>
            <person name="Geyer C."/>
            <person name="Yan Y."/>
            <person name="Sichtig H."/>
        </authorList>
    </citation>
    <scope>NUCLEOTIDE SEQUENCE [LARGE SCALE GENOMIC DNA]</scope>
    <source>
        <strain evidence="3 4">FDAARGOS_636</strain>
    </source>
</reference>
<feature type="domain" description="DUF6438" evidence="2">
    <location>
        <begin position="27"/>
        <end position="152"/>
    </location>
</feature>
<evidence type="ECO:0000259" key="2">
    <source>
        <dbReference type="Pfam" id="PF20033"/>
    </source>
</evidence>
<dbReference type="PROSITE" id="PS51257">
    <property type="entry name" value="PROKAR_LIPOPROTEIN"/>
    <property type="match status" value="1"/>
</dbReference>
<name>A0ABX6KRD1_CHRGL</name>
<evidence type="ECO:0000256" key="1">
    <source>
        <dbReference type="SAM" id="SignalP"/>
    </source>
</evidence>
<feature type="chain" id="PRO_5046916397" description="DUF6438 domain-containing protein" evidence="1">
    <location>
        <begin position="21"/>
        <end position="162"/>
    </location>
</feature>
<dbReference type="EMBL" id="CP050995">
    <property type="protein sequence ID" value="QIY90768.1"/>
    <property type="molecule type" value="Genomic_DNA"/>
</dbReference>
<accession>A0ABX6KRD1</accession>
<proteinExistence type="predicted"/>
<keyword evidence="1" id="KW-0732">Signal</keyword>
<dbReference type="Pfam" id="PF20033">
    <property type="entry name" value="DUF6438"/>
    <property type="match status" value="1"/>
</dbReference>
<dbReference type="InterPro" id="IPR045497">
    <property type="entry name" value="DUF6438"/>
</dbReference>
<dbReference type="Proteomes" id="UP000501570">
    <property type="component" value="Chromosome"/>
</dbReference>
<gene>
    <name evidence="3" type="ORF">FOB44_08850</name>
</gene>
<protein>
    <recommendedName>
        <fullName evidence="2">DUF6438 domain-containing protein</fullName>
    </recommendedName>
</protein>